<dbReference type="GO" id="GO:0008234">
    <property type="term" value="F:cysteine-type peptidase activity"/>
    <property type="evidence" value="ECO:0007669"/>
    <property type="project" value="InterPro"/>
</dbReference>
<proteinExistence type="predicted"/>
<reference evidence="3 4" key="1">
    <citation type="journal article" date="2017" name="Genome Biol.">
        <title>New reference genome sequences of hot pepper reveal the massive evolution of plant disease-resistance genes by retroduplication.</title>
        <authorList>
            <person name="Kim S."/>
            <person name="Park J."/>
            <person name="Yeom S.I."/>
            <person name="Kim Y.M."/>
            <person name="Seo E."/>
            <person name="Kim K.T."/>
            <person name="Kim M.S."/>
            <person name="Lee J.M."/>
            <person name="Cheong K."/>
            <person name="Shin H.S."/>
            <person name="Kim S.B."/>
            <person name="Han K."/>
            <person name="Lee J."/>
            <person name="Park M."/>
            <person name="Lee H.A."/>
            <person name="Lee H.Y."/>
            <person name="Lee Y."/>
            <person name="Oh S."/>
            <person name="Lee J.H."/>
            <person name="Choi E."/>
            <person name="Choi E."/>
            <person name="Lee S.E."/>
            <person name="Jeon J."/>
            <person name="Kim H."/>
            <person name="Choi G."/>
            <person name="Song H."/>
            <person name="Lee J."/>
            <person name="Lee S.C."/>
            <person name="Kwon J.K."/>
            <person name="Lee H.Y."/>
            <person name="Koo N."/>
            <person name="Hong Y."/>
            <person name="Kim R.W."/>
            <person name="Kang W.H."/>
            <person name="Huh J.H."/>
            <person name="Kang B.C."/>
            <person name="Yang T.J."/>
            <person name="Lee Y.H."/>
            <person name="Bennetzen J.L."/>
            <person name="Choi D."/>
        </authorList>
    </citation>
    <scope>NUCLEOTIDE SEQUENCE [LARGE SCALE GENOMIC DNA]</scope>
    <source>
        <strain evidence="4">cv. PBC81</strain>
    </source>
</reference>
<dbReference type="OrthoDB" id="2596766at2759"/>
<feature type="domain" description="Peptidase C1A papain C-terminal" evidence="1">
    <location>
        <begin position="180"/>
        <end position="220"/>
    </location>
</feature>
<evidence type="ECO:0000259" key="1">
    <source>
        <dbReference type="Pfam" id="PF00112"/>
    </source>
</evidence>
<reference evidence="4" key="2">
    <citation type="journal article" date="2017" name="J. Anim. Genet.">
        <title>Multiple reference genome sequences of hot pepper reveal the massive evolution of plant disease resistance genes by retroduplication.</title>
        <authorList>
            <person name="Kim S."/>
            <person name="Park J."/>
            <person name="Yeom S.-I."/>
            <person name="Kim Y.-M."/>
            <person name="Seo E."/>
            <person name="Kim K.-T."/>
            <person name="Kim M.-S."/>
            <person name="Lee J.M."/>
            <person name="Cheong K."/>
            <person name="Shin H.-S."/>
            <person name="Kim S.-B."/>
            <person name="Han K."/>
            <person name="Lee J."/>
            <person name="Park M."/>
            <person name="Lee H.-A."/>
            <person name="Lee H.-Y."/>
            <person name="Lee Y."/>
            <person name="Oh S."/>
            <person name="Lee J.H."/>
            <person name="Choi E."/>
            <person name="Choi E."/>
            <person name="Lee S.E."/>
            <person name="Jeon J."/>
            <person name="Kim H."/>
            <person name="Choi G."/>
            <person name="Song H."/>
            <person name="Lee J."/>
            <person name="Lee S.-C."/>
            <person name="Kwon J.-K."/>
            <person name="Lee H.-Y."/>
            <person name="Koo N."/>
            <person name="Hong Y."/>
            <person name="Kim R.W."/>
            <person name="Kang W.-H."/>
            <person name="Huh J.H."/>
            <person name="Kang B.-C."/>
            <person name="Yang T.-J."/>
            <person name="Lee Y.-H."/>
            <person name="Bennetzen J.L."/>
            <person name="Choi D."/>
        </authorList>
    </citation>
    <scope>NUCLEOTIDE SEQUENCE [LARGE SCALE GENOMIC DNA]</scope>
    <source>
        <strain evidence="4">cv. PBC81</strain>
    </source>
</reference>
<dbReference type="Pfam" id="PF22936">
    <property type="entry name" value="Pol_BBD"/>
    <property type="match status" value="1"/>
</dbReference>
<dbReference type="EMBL" id="MLFT02000012">
    <property type="protein sequence ID" value="PHT31218.1"/>
    <property type="molecule type" value="Genomic_DNA"/>
</dbReference>
<organism evidence="3 4">
    <name type="scientific">Capsicum baccatum</name>
    <name type="common">Peruvian pepper</name>
    <dbReference type="NCBI Taxonomy" id="33114"/>
    <lineage>
        <taxon>Eukaryota</taxon>
        <taxon>Viridiplantae</taxon>
        <taxon>Streptophyta</taxon>
        <taxon>Embryophyta</taxon>
        <taxon>Tracheophyta</taxon>
        <taxon>Spermatophyta</taxon>
        <taxon>Magnoliopsida</taxon>
        <taxon>eudicotyledons</taxon>
        <taxon>Gunneridae</taxon>
        <taxon>Pentapetalae</taxon>
        <taxon>asterids</taxon>
        <taxon>lamiids</taxon>
        <taxon>Solanales</taxon>
        <taxon>Solanaceae</taxon>
        <taxon>Solanoideae</taxon>
        <taxon>Capsiceae</taxon>
        <taxon>Capsicum</taxon>
    </lineage>
</organism>
<dbReference type="PROSITE" id="PS00639">
    <property type="entry name" value="THIOL_PROTEASE_HIS"/>
    <property type="match status" value="1"/>
</dbReference>
<dbReference type="PANTHER" id="PTHR47592:SF24">
    <property type="entry name" value="BNACNNG30200D PROTEIN"/>
    <property type="match status" value="1"/>
</dbReference>
<dbReference type="Gene3D" id="3.90.70.10">
    <property type="entry name" value="Cysteine proteinases"/>
    <property type="match status" value="1"/>
</dbReference>
<comment type="caution">
    <text evidence="3">The sequence shown here is derived from an EMBL/GenBank/DDBJ whole genome shotgun (WGS) entry which is preliminary data.</text>
</comment>
<gene>
    <name evidence="3" type="ORF">CQW23_27555</name>
</gene>
<evidence type="ECO:0000313" key="4">
    <source>
        <dbReference type="Proteomes" id="UP000224567"/>
    </source>
</evidence>
<dbReference type="InterPro" id="IPR025660">
    <property type="entry name" value="Pept_his_AS"/>
</dbReference>
<dbReference type="InterPro" id="IPR054722">
    <property type="entry name" value="PolX-like_BBD"/>
</dbReference>
<protein>
    <submittedName>
        <fullName evidence="3">Viral cathepsin</fullName>
    </submittedName>
</protein>
<evidence type="ECO:0000313" key="3">
    <source>
        <dbReference type="EMBL" id="PHT31218.1"/>
    </source>
</evidence>
<dbReference type="InterPro" id="IPR038765">
    <property type="entry name" value="Papain-like_cys_pep_sf"/>
</dbReference>
<name>A0A2G2VE50_CAPBA</name>
<dbReference type="SUPFAM" id="SSF54001">
    <property type="entry name" value="Cysteine proteinases"/>
    <property type="match status" value="1"/>
</dbReference>
<evidence type="ECO:0000259" key="2">
    <source>
        <dbReference type="Pfam" id="PF22936"/>
    </source>
</evidence>
<feature type="domain" description="Retrovirus-related Pol polyprotein from transposon TNT 1-94-like beta-barrel" evidence="2">
    <location>
        <begin position="1"/>
        <end position="66"/>
    </location>
</feature>
<accession>A0A2G2VE50</accession>
<dbReference type="InterPro" id="IPR000668">
    <property type="entry name" value="Peptidase_C1A_C"/>
</dbReference>
<keyword evidence="4" id="KW-1185">Reference proteome</keyword>
<dbReference type="Pfam" id="PF00112">
    <property type="entry name" value="Peptidase_C1"/>
    <property type="match status" value="1"/>
</dbReference>
<dbReference type="GO" id="GO:0006508">
    <property type="term" value="P:proteolysis"/>
    <property type="evidence" value="ECO:0007669"/>
    <property type="project" value="InterPro"/>
</dbReference>
<dbReference type="AlphaFoldDB" id="A0A2G2VE50"/>
<sequence>MDFGATRHVCANKELFSMFTLAQGEEMIFMANSATAKLKGIGKVCLKITSGKVLTLNNVLDISNIKYTKRVLESKFGMKDLGVVDVILGIRIHRTPQGLALSQSHYIEKVLDIFKYLEFGIAKTPLDGIYSPLEGEEPRRAKSKIAKGAKGVKCREARCAKVSKVPKVAKGKIAKGAKVAKGVVLYHALLVIGRGIQNSQPFSIIKNWWGPTWGVNGYAPVWHPICWLSMHTQLVLDKALSHQVKIDSQLILDEAYSGN</sequence>
<dbReference type="Proteomes" id="UP000224567">
    <property type="component" value="Unassembled WGS sequence"/>
</dbReference>
<dbReference type="PANTHER" id="PTHR47592">
    <property type="entry name" value="PBF68 PROTEIN"/>
    <property type="match status" value="1"/>
</dbReference>